<evidence type="ECO:0000313" key="2">
    <source>
        <dbReference type="EMBL" id="REK76028.1"/>
    </source>
</evidence>
<dbReference type="RefSeq" id="WP_116042679.1">
    <property type="nucleotide sequence ID" value="NZ_QUBQ01000001.1"/>
</dbReference>
<dbReference type="AlphaFoldDB" id="A0A371PIJ4"/>
<dbReference type="SUPFAM" id="SSF109854">
    <property type="entry name" value="DinB/YfiT-like putative metalloenzymes"/>
    <property type="match status" value="1"/>
</dbReference>
<dbReference type="InterPro" id="IPR034660">
    <property type="entry name" value="DinB/YfiT-like"/>
</dbReference>
<feature type="domain" description="DinB-like" evidence="1">
    <location>
        <begin position="11"/>
        <end position="161"/>
    </location>
</feature>
<evidence type="ECO:0000313" key="3">
    <source>
        <dbReference type="Proteomes" id="UP000261905"/>
    </source>
</evidence>
<evidence type="ECO:0000259" key="1">
    <source>
        <dbReference type="Pfam" id="PF12867"/>
    </source>
</evidence>
<protein>
    <submittedName>
        <fullName evidence="2">DinB family protein</fullName>
    </submittedName>
</protein>
<accession>A0A371PIJ4</accession>
<proteinExistence type="predicted"/>
<dbReference type="Pfam" id="PF12867">
    <property type="entry name" value="DinB_2"/>
    <property type="match status" value="1"/>
</dbReference>
<dbReference type="Gene3D" id="1.20.120.450">
    <property type="entry name" value="dinb family like domain"/>
    <property type="match status" value="1"/>
</dbReference>
<dbReference type="OrthoDB" id="5464839at2"/>
<dbReference type="EMBL" id="QUBQ01000001">
    <property type="protein sequence ID" value="REK76028.1"/>
    <property type="molecule type" value="Genomic_DNA"/>
</dbReference>
<name>A0A371PIJ4_9BACL</name>
<reference evidence="2 3" key="1">
    <citation type="submission" date="2018-08" db="EMBL/GenBank/DDBJ databases">
        <title>Paenibacillus sp. M4BSY-1, whole genome shotgun sequence.</title>
        <authorList>
            <person name="Tuo L."/>
        </authorList>
    </citation>
    <scope>NUCLEOTIDE SEQUENCE [LARGE SCALE GENOMIC DNA]</scope>
    <source>
        <strain evidence="2 3">M4BSY-1</strain>
    </source>
</reference>
<dbReference type="InterPro" id="IPR024775">
    <property type="entry name" value="DinB-like"/>
</dbReference>
<organism evidence="2 3">
    <name type="scientific">Paenibacillus paeoniae</name>
    <dbReference type="NCBI Taxonomy" id="2292705"/>
    <lineage>
        <taxon>Bacteria</taxon>
        <taxon>Bacillati</taxon>
        <taxon>Bacillota</taxon>
        <taxon>Bacilli</taxon>
        <taxon>Bacillales</taxon>
        <taxon>Paenibacillaceae</taxon>
        <taxon>Paenibacillus</taxon>
    </lineage>
</organism>
<sequence length="168" mass="19273">MNQVQSFEQALLTTREQLWHEISSLKEEELNRVVNESTWSIGQIVNHLWKTETLFSKAILYGLKRNALSNTERKPIEVVLDPSVKYQAPAVAEPDVGPFELAPIIQLLGDSRVQLLKVLGKVDDIAILKGLAFHHPRFGDLPLDQWVELLYMHEQRHIEQIKGIKALY</sequence>
<keyword evidence="3" id="KW-1185">Reference proteome</keyword>
<dbReference type="Proteomes" id="UP000261905">
    <property type="component" value="Unassembled WGS sequence"/>
</dbReference>
<gene>
    <name evidence="2" type="ORF">DX130_02895</name>
</gene>
<comment type="caution">
    <text evidence="2">The sequence shown here is derived from an EMBL/GenBank/DDBJ whole genome shotgun (WGS) entry which is preliminary data.</text>
</comment>